<protein>
    <submittedName>
        <fullName evidence="2">Uncharacterized protein</fullName>
    </submittedName>
</protein>
<keyword evidence="1" id="KW-0812">Transmembrane</keyword>
<organism evidence="2 3">
    <name type="scientific">Salmonella enterica I</name>
    <dbReference type="NCBI Taxonomy" id="59201"/>
    <lineage>
        <taxon>Bacteria</taxon>
        <taxon>Pseudomonadati</taxon>
        <taxon>Pseudomonadota</taxon>
        <taxon>Gammaproteobacteria</taxon>
        <taxon>Enterobacterales</taxon>
        <taxon>Enterobacteriaceae</taxon>
        <taxon>Salmonella</taxon>
    </lineage>
</organism>
<geneLocation type="plasmid" evidence="3">
    <name>puo-stmrv1</name>
</geneLocation>
<proteinExistence type="predicted"/>
<evidence type="ECO:0000313" key="3">
    <source>
        <dbReference type="Proteomes" id="UP000253929"/>
    </source>
</evidence>
<sequence>MSYRLSSKEVKSIRRVEGRVVSFRSISNCRVILEIDGVPEVVDLITETPWVIARDDQITVAGLNENDSGKFIGFAYINKTKKVKDLGGAVVPSMFGHVPVVIGIFCLLLAVISIWGSFVLVLIFLGTGAILIAFGRGIVMRKRISERVIDVLTK</sequence>
<feature type="transmembrane region" description="Helical" evidence="1">
    <location>
        <begin position="89"/>
        <end position="112"/>
    </location>
</feature>
<gene>
    <name evidence="2" type="ORF">A5895_26365</name>
</gene>
<feature type="transmembrane region" description="Helical" evidence="1">
    <location>
        <begin position="118"/>
        <end position="139"/>
    </location>
</feature>
<accession>A0A345JNY3</accession>
<dbReference type="Proteomes" id="UP000253929">
    <property type="component" value="Plasmid pUO-STmRV1"/>
</dbReference>
<evidence type="ECO:0000256" key="1">
    <source>
        <dbReference type="SAM" id="Phobius"/>
    </source>
</evidence>
<keyword evidence="2" id="KW-0614">Plasmid</keyword>
<name>A0A345JNY3_SALET</name>
<evidence type="ECO:0000313" key="2">
    <source>
        <dbReference type="EMBL" id="AXH26511.1"/>
    </source>
</evidence>
<keyword evidence="1" id="KW-1133">Transmembrane helix</keyword>
<dbReference type="EMBL" id="CP018220">
    <property type="protein sequence ID" value="AXH26511.1"/>
    <property type="molecule type" value="Genomic_DNA"/>
</dbReference>
<keyword evidence="1" id="KW-0472">Membrane</keyword>
<reference evidence="2 3" key="1">
    <citation type="submission" date="2016-11" db="EMBL/GenBank/DDBJ databases">
        <title>genome sequence of LSP 389/97, an isolate of the Spanish clone of Salmonella enterica 4,5,12,i:-.</title>
        <authorList>
            <person name="Rodicio M.R."/>
        </authorList>
    </citation>
    <scope>NUCLEOTIDE SEQUENCE [LARGE SCALE GENOMIC DNA]</scope>
    <source>
        <strain evidence="2 3">LSP 389/97</strain>
        <plasmid evidence="3">Plasmid puo-stmrv1</plasmid>
    </source>
</reference>
<dbReference type="AlphaFoldDB" id="A0A345JNY3"/>